<dbReference type="InterPro" id="IPR036361">
    <property type="entry name" value="SAP_dom_sf"/>
</dbReference>
<dbReference type="EMBL" id="WTPW01001092">
    <property type="protein sequence ID" value="KAF0457793.1"/>
    <property type="molecule type" value="Genomic_DNA"/>
</dbReference>
<evidence type="ECO:0000313" key="1">
    <source>
        <dbReference type="EMBL" id="KAF0457793.1"/>
    </source>
</evidence>
<keyword evidence="2" id="KW-1185">Reference proteome</keyword>
<protein>
    <recommendedName>
        <fullName evidence="3">SAP domain-containing protein</fullName>
    </recommendedName>
</protein>
<reference evidence="1 2" key="1">
    <citation type="journal article" date="2019" name="Environ. Microbiol.">
        <title>At the nexus of three kingdoms: the genome of the mycorrhizal fungus Gigaspora margarita provides insights into plant, endobacterial and fungal interactions.</title>
        <authorList>
            <person name="Venice F."/>
            <person name="Ghignone S."/>
            <person name="Salvioli di Fossalunga A."/>
            <person name="Amselem J."/>
            <person name="Novero M."/>
            <person name="Xianan X."/>
            <person name="Sedzielewska Toro K."/>
            <person name="Morin E."/>
            <person name="Lipzen A."/>
            <person name="Grigoriev I.V."/>
            <person name="Henrissat B."/>
            <person name="Martin F.M."/>
            <person name="Bonfante P."/>
        </authorList>
    </citation>
    <scope>NUCLEOTIDE SEQUENCE [LARGE SCALE GENOMIC DNA]</scope>
    <source>
        <strain evidence="1 2">BEG34</strain>
    </source>
</reference>
<dbReference type="Gene3D" id="1.10.720.30">
    <property type="entry name" value="SAP domain"/>
    <property type="match status" value="1"/>
</dbReference>
<evidence type="ECO:0000313" key="2">
    <source>
        <dbReference type="Proteomes" id="UP000439903"/>
    </source>
</evidence>
<dbReference type="Proteomes" id="UP000439903">
    <property type="component" value="Unassembled WGS sequence"/>
</dbReference>
<accession>A0A8H3XGA3</accession>
<name>A0A8H3XGA3_GIGMA</name>
<dbReference type="OrthoDB" id="2441667at2759"/>
<gene>
    <name evidence="1" type="ORF">F8M41_001159</name>
</gene>
<organism evidence="1 2">
    <name type="scientific">Gigaspora margarita</name>
    <dbReference type="NCBI Taxonomy" id="4874"/>
    <lineage>
        <taxon>Eukaryota</taxon>
        <taxon>Fungi</taxon>
        <taxon>Fungi incertae sedis</taxon>
        <taxon>Mucoromycota</taxon>
        <taxon>Glomeromycotina</taxon>
        <taxon>Glomeromycetes</taxon>
        <taxon>Diversisporales</taxon>
        <taxon>Gigasporaceae</taxon>
        <taxon>Gigaspora</taxon>
    </lineage>
</organism>
<sequence>MPFSRASATIADHWDMRRWKTEKLKQELENYNISFEANATRSELITLLNNYLCSEMINLDKIQDKENKNIDFIGPSAMNINR</sequence>
<evidence type="ECO:0008006" key="3">
    <source>
        <dbReference type="Google" id="ProtNLM"/>
    </source>
</evidence>
<comment type="caution">
    <text evidence="1">The sequence shown here is derived from an EMBL/GenBank/DDBJ whole genome shotgun (WGS) entry which is preliminary data.</text>
</comment>
<proteinExistence type="predicted"/>
<dbReference type="AlphaFoldDB" id="A0A8H3XGA3"/>